<dbReference type="RefSeq" id="WP_150973582.1">
    <property type="nucleotide sequence ID" value="NZ_VZDO01000025.1"/>
</dbReference>
<accession>A0A7V7PKI2</accession>
<evidence type="ECO:0000313" key="3">
    <source>
        <dbReference type="Proteomes" id="UP000432089"/>
    </source>
</evidence>
<keyword evidence="1" id="KW-0472">Membrane</keyword>
<dbReference type="InterPro" id="IPR009937">
    <property type="entry name" value="Phage_holin_3_6"/>
</dbReference>
<evidence type="ECO:0000313" key="2">
    <source>
        <dbReference type="EMBL" id="KAB0676178.1"/>
    </source>
</evidence>
<keyword evidence="3" id="KW-1185">Reference proteome</keyword>
<dbReference type="Proteomes" id="UP000432089">
    <property type="component" value="Unassembled WGS sequence"/>
</dbReference>
<protein>
    <submittedName>
        <fullName evidence="2">Phage holin family protein</fullName>
    </submittedName>
</protein>
<sequence length="131" mass="13420">MTMPADDRSFSDLVSDALAQVKALFRSEVQLAKLELSNKAVRASMAVAFLAAAAVFGIATAVMLLITIAALLTAAGVNAAASSVIATLVGAAAAGLLAWLGLQRLKADTLVPERTLRQVGKDPMAAKGQAR</sequence>
<keyword evidence="1" id="KW-1133">Transmembrane helix</keyword>
<feature type="transmembrane region" description="Helical" evidence="1">
    <location>
        <begin position="79"/>
        <end position="102"/>
    </location>
</feature>
<proteinExistence type="predicted"/>
<name>A0A7V7PKI2_9HYPH</name>
<reference evidence="2 3" key="1">
    <citation type="submission" date="2019-09" db="EMBL/GenBank/DDBJ databases">
        <title>YIM 132180 draft genome.</title>
        <authorList>
            <person name="Zhang K."/>
        </authorList>
    </citation>
    <scope>NUCLEOTIDE SEQUENCE [LARGE SCALE GENOMIC DNA]</scope>
    <source>
        <strain evidence="2 3">YIM 132180</strain>
    </source>
</reference>
<dbReference type="Pfam" id="PF07332">
    <property type="entry name" value="Phage_holin_3_6"/>
    <property type="match status" value="1"/>
</dbReference>
<comment type="caution">
    <text evidence="2">The sequence shown here is derived from an EMBL/GenBank/DDBJ whole genome shotgun (WGS) entry which is preliminary data.</text>
</comment>
<evidence type="ECO:0000256" key="1">
    <source>
        <dbReference type="SAM" id="Phobius"/>
    </source>
</evidence>
<organism evidence="2 3">
    <name type="scientific">Plantimonas leprariae</name>
    <dbReference type="NCBI Taxonomy" id="2615207"/>
    <lineage>
        <taxon>Bacteria</taxon>
        <taxon>Pseudomonadati</taxon>
        <taxon>Pseudomonadota</taxon>
        <taxon>Alphaproteobacteria</taxon>
        <taxon>Hyphomicrobiales</taxon>
        <taxon>Aurantimonadaceae</taxon>
        <taxon>Plantimonas</taxon>
    </lineage>
</organism>
<dbReference type="AlphaFoldDB" id="A0A7V7PKI2"/>
<keyword evidence="1" id="KW-0812">Transmembrane</keyword>
<feature type="transmembrane region" description="Helical" evidence="1">
    <location>
        <begin position="46"/>
        <end position="73"/>
    </location>
</feature>
<gene>
    <name evidence="2" type="ORF">F6X38_21775</name>
</gene>
<dbReference type="EMBL" id="VZDO01000025">
    <property type="protein sequence ID" value="KAB0676178.1"/>
    <property type="molecule type" value="Genomic_DNA"/>
</dbReference>